<dbReference type="Pfam" id="PF05437">
    <property type="entry name" value="AzlD"/>
    <property type="match status" value="1"/>
</dbReference>
<dbReference type="RefSeq" id="WP_091436184.1">
    <property type="nucleotide sequence ID" value="NZ_FMTP01000001.1"/>
</dbReference>
<accession>A0A1G4PS91</accession>
<dbReference type="AlphaFoldDB" id="A0A1G4PS91"/>
<sequence length="102" mass="10516">MSTTQALLVVLAMALVTYATRAGGIFLVGFVPMSARTENFLRYLAGAVLVALVVPATVRGGPEGYVAVGVAILARLVLRKALPAIALGILAAALWRAYMGAS</sequence>
<keyword evidence="1" id="KW-0812">Transmembrane</keyword>
<name>A0A1G4PS91_9HYPH</name>
<proteinExistence type="predicted"/>
<feature type="transmembrane region" description="Helical" evidence="1">
    <location>
        <begin position="81"/>
        <end position="98"/>
    </location>
</feature>
<protein>
    <submittedName>
        <fullName evidence="2">Uncharacterized membrane protein</fullName>
    </submittedName>
</protein>
<dbReference type="Proteomes" id="UP000198889">
    <property type="component" value="Unassembled WGS sequence"/>
</dbReference>
<dbReference type="InterPro" id="IPR008407">
    <property type="entry name" value="Brnchd-chn_aa_trnsp_AzlD"/>
</dbReference>
<organism evidence="2 3">
    <name type="scientific">Ancylobacter rudongensis</name>
    <dbReference type="NCBI Taxonomy" id="177413"/>
    <lineage>
        <taxon>Bacteria</taxon>
        <taxon>Pseudomonadati</taxon>
        <taxon>Pseudomonadota</taxon>
        <taxon>Alphaproteobacteria</taxon>
        <taxon>Hyphomicrobiales</taxon>
        <taxon>Xanthobacteraceae</taxon>
        <taxon>Ancylobacter</taxon>
    </lineage>
</organism>
<feature type="transmembrane region" description="Helical" evidence="1">
    <location>
        <begin position="40"/>
        <end position="61"/>
    </location>
</feature>
<reference evidence="3" key="1">
    <citation type="submission" date="2016-10" db="EMBL/GenBank/DDBJ databases">
        <authorList>
            <person name="Varghese N."/>
            <person name="Submissions S."/>
        </authorList>
    </citation>
    <scope>NUCLEOTIDE SEQUENCE [LARGE SCALE GENOMIC DNA]</scope>
    <source>
        <strain evidence="3">CGMCC 1.1761</strain>
    </source>
</reference>
<evidence type="ECO:0000313" key="2">
    <source>
        <dbReference type="EMBL" id="SCW34968.1"/>
    </source>
</evidence>
<feature type="transmembrane region" description="Helical" evidence="1">
    <location>
        <begin position="6"/>
        <end position="28"/>
    </location>
</feature>
<gene>
    <name evidence="2" type="ORF">SAMN05660859_0732</name>
</gene>
<keyword evidence="3" id="KW-1185">Reference proteome</keyword>
<dbReference type="STRING" id="177413.SAMN05660859_0732"/>
<keyword evidence="1" id="KW-1133">Transmembrane helix</keyword>
<evidence type="ECO:0000313" key="3">
    <source>
        <dbReference type="Proteomes" id="UP000198889"/>
    </source>
</evidence>
<evidence type="ECO:0000256" key="1">
    <source>
        <dbReference type="SAM" id="Phobius"/>
    </source>
</evidence>
<keyword evidence="1" id="KW-0472">Membrane</keyword>
<dbReference type="EMBL" id="FMTP01000001">
    <property type="protein sequence ID" value="SCW34968.1"/>
    <property type="molecule type" value="Genomic_DNA"/>
</dbReference>